<dbReference type="PANTHER" id="PTHR12307">
    <property type="entry name" value="PROTEIN PHOSPHATASE 1 REGULATORY SUBUNIT"/>
    <property type="match status" value="1"/>
</dbReference>
<dbReference type="Proteomes" id="UP000002149">
    <property type="component" value="Chromosome 5"/>
</dbReference>
<dbReference type="VEuPathDB" id="FungiDB:CNE01450"/>
<reference evidence="3 4" key="1">
    <citation type="journal article" date="2005" name="Science">
        <title>The genome of the basidiomycetous yeast and human pathogen Cryptococcus neoformans.</title>
        <authorList>
            <person name="Loftus B.J."/>
            <person name="Fung E."/>
            <person name="Roncaglia P."/>
            <person name="Rowley D."/>
            <person name="Amedeo P."/>
            <person name="Bruno D."/>
            <person name="Vamathevan J."/>
            <person name="Miranda M."/>
            <person name="Anderson I.J."/>
            <person name="Fraser J.A."/>
            <person name="Allen J.E."/>
            <person name="Bosdet I.E."/>
            <person name="Brent M.R."/>
            <person name="Chiu R."/>
            <person name="Doering T.L."/>
            <person name="Donlin M.J."/>
            <person name="D'Souza C.A."/>
            <person name="Fox D.S."/>
            <person name="Grinberg V."/>
            <person name="Fu J."/>
            <person name="Fukushima M."/>
            <person name="Haas B.J."/>
            <person name="Huang J.C."/>
            <person name="Janbon G."/>
            <person name="Jones S.J."/>
            <person name="Koo H.L."/>
            <person name="Krzywinski M.I."/>
            <person name="Kwon-Chung J.K."/>
            <person name="Lengeler K.B."/>
            <person name="Maiti R."/>
            <person name="Marra M.A."/>
            <person name="Marra R.E."/>
            <person name="Mathewson C.A."/>
            <person name="Mitchell T.G."/>
            <person name="Pertea M."/>
            <person name="Riggs F.R."/>
            <person name="Salzberg S.L."/>
            <person name="Schein J.E."/>
            <person name="Shvartsbeyn A."/>
            <person name="Shin H."/>
            <person name="Shumway M."/>
            <person name="Specht C.A."/>
            <person name="Suh B.B."/>
            <person name="Tenney A."/>
            <person name="Utterback T.R."/>
            <person name="Wickes B.L."/>
            <person name="Wortman J.R."/>
            <person name="Wye N.H."/>
            <person name="Kronstad J.W."/>
            <person name="Lodge J.K."/>
            <person name="Heitman J."/>
            <person name="Davis R.W."/>
            <person name="Fraser C.M."/>
            <person name="Hyman R.W."/>
        </authorList>
    </citation>
    <scope>NUCLEOTIDE SEQUENCE [LARGE SCALE GENOMIC DNA]</scope>
    <source>
        <strain evidence="4">JEC21 / ATCC MYA-565</strain>
    </source>
</reference>
<feature type="compositionally biased region" description="Polar residues" evidence="1">
    <location>
        <begin position="132"/>
        <end position="156"/>
    </location>
</feature>
<dbReference type="eggNOG" id="KOG3986">
    <property type="taxonomic scope" value="Eukaryota"/>
</dbReference>
<feature type="region of interest" description="Disordered" evidence="1">
    <location>
        <begin position="1"/>
        <end position="286"/>
    </location>
</feature>
<feature type="region of interest" description="Disordered" evidence="1">
    <location>
        <begin position="649"/>
        <end position="804"/>
    </location>
</feature>
<feature type="compositionally biased region" description="Polar residues" evidence="1">
    <location>
        <begin position="260"/>
        <end position="274"/>
    </location>
</feature>
<sequence>MVYTEPAPISTPPLISPAKEPQAWRKAHNSTNVDDLDANMASAPIHTIPRRSSSSSSSPQRTIPHIPRHHSAGRHSFVISKPLEGLPRRSGNSPRPSISGLPPAGEGSALGIKLHGSPNKSPLSPGPKDLGSPSTDGNDASSFKGQVSHGDSSSHVISFDPNFQPPKRDSPTRNPLSTSPRPGAPQRNSGPGHVRGGQGATGSLQIPFPSSASTSELPSGPSSLSTVRPSAAMIRKKSGEIVKPSLKPRSLSTPDLMRQGQESPTDTSPNSFGTERSKSVRFADTSQGDAKALESVVLFLREQKVTAVGKAADPDNAQLTETETENDTDASDFVQFRTRKNAAARAADEANQIQLSGASRVPRKRTDFSPDARGSLAGENVILERVELQSSTGLTLRGSVIVRNVAFRKWVAVRFTLDQWQTVSEIAGTHVCHIPASTTGDEGWDRFSFSIKLEDYKRKIDERQLVLCVHYSVENKDWWDSNDGMNYSFTFKKSAPRRASRNSGPTSLGGSYFDDGDFTSSLPGLRKGNTLPPSSQIKKVFGSKDSKASAGSSHWTFPRLFPNFNKHDAPPRSDSPVQSPPPNSAYEPPAPPTVHAHLSLSKYCAPSPPQSPSKEQPTQSLTFHDPHHPPQRSSMDVVAGNYATITSDLQPPVCERRSSWNGEASSWDCSRATDNPDGKRPDGDKTPVAVASRSPVISPNVRSPDLSPHKPLTLKRSTGNLRKLVEDAEDENGLMTPPSSKGSSPPTPVHANLPPDLIYTSPASTGDTSSVNTLSTESTPDSASLSIDTEPHVEERGRTGHPNDHKFFSANSYQEFLDKFCFFQSPRMTPNELEPMSRPSHIPISGSNSPNGFPFFGHSNASHSPRSTPTPTRHYNSAQEAFGFSAPSEDVTPTKRESLMPHMAHPQPVQDSSVSQIVSGYHANPADTMAWAQQIHSNSVSPSLAAAK</sequence>
<dbReference type="PANTHER" id="PTHR12307:SF36">
    <property type="entry name" value="GLYCOGEN-BINDING SUBUNIT 76A"/>
    <property type="match status" value="1"/>
</dbReference>
<dbReference type="KEGG" id="cne:CNE01450"/>
<dbReference type="GO" id="GO:0000164">
    <property type="term" value="C:protein phosphatase type 1 complex"/>
    <property type="evidence" value="ECO:0000318"/>
    <property type="project" value="GO_Central"/>
</dbReference>
<dbReference type="Pfam" id="PF03370">
    <property type="entry name" value="CBM_21"/>
    <property type="match status" value="1"/>
</dbReference>
<feature type="compositionally biased region" description="Basic and acidic residues" evidence="1">
    <location>
        <begin position="674"/>
        <end position="685"/>
    </location>
</feature>
<name>Q5KH32_CRYD1</name>
<dbReference type="GO" id="GO:0005979">
    <property type="term" value="P:regulation of glycogen biosynthetic process"/>
    <property type="evidence" value="ECO:0000318"/>
    <property type="project" value="GO_Central"/>
</dbReference>
<dbReference type="CAZy" id="CBM21">
    <property type="family name" value="Carbohydrate-Binding Module Family 21"/>
</dbReference>
<feature type="region of interest" description="Disordered" evidence="1">
    <location>
        <begin position="561"/>
        <end position="635"/>
    </location>
</feature>
<evidence type="ECO:0000313" key="4">
    <source>
        <dbReference type="Proteomes" id="UP000002149"/>
    </source>
</evidence>
<evidence type="ECO:0000259" key="2">
    <source>
        <dbReference type="PROSITE" id="PS51159"/>
    </source>
</evidence>
<feature type="domain" description="CBM21" evidence="2">
    <location>
        <begin position="373"/>
        <end position="490"/>
    </location>
</feature>
<dbReference type="InterPro" id="IPR005036">
    <property type="entry name" value="CBM21_dom"/>
</dbReference>
<proteinExistence type="predicted"/>
<dbReference type="InParanoid" id="Q5KH32"/>
<feature type="compositionally biased region" description="Polar residues" evidence="1">
    <location>
        <begin position="761"/>
        <end position="787"/>
    </location>
</feature>
<protein>
    <recommendedName>
        <fullName evidence="2">CBM21 domain-containing protein</fullName>
    </recommendedName>
</protein>
<dbReference type="InterPro" id="IPR050782">
    <property type="entry name" value="PP1_regulatory_subunit_3"/>
</dbReference>
<dbReference type="HOGENOM" id="CLU_310563_0_0_1"/>
<gene>
    <name evidence="3" type="ordered locus">CNE01450</name>
</gene>
<dbReference type="OrthoDB" id="1881at2759"/>
<dbReference type="PaxDb" id="214684-Q5KH32"/>
<dbReference type="STRING" id="214684.Q5KH32"/>
<keyword evidence="4" id="KW-1185">Reference proteome</keyword>
<feature type="compositionally biased region" description="Basic and acidic residues" evidence="1">
    <location>
        <begin position="789"/>
        <end position="804"/>
    </location>
</feature>
<feature type="compositionally biased region" description="Pro residues" evidence="1">
    <location>
        <begin position="578"/>
        <end position="592"/>
    </location>
</feature>
<dbReference type="GeneID" id="3257713"/>
<evidence type="ECO:0000313" key="3">
    <source>
        <dbReference type="EMBL" id="AAW43441.2"/>
    </source>
</evidence>
<feature type="compositionally biased region" description="Polar residues" evidence="1">
    <location>
        <begin position="659"/>
        <end position="668"/>
    </location>
</feature>
<accession>Q5KH32</accession>
<feature type="region of interest" description="Disordered" evidence="1">
    <location>
        <begin position="523"/>
        <end position="545"/>
    </location>
</feature>
<feature type="compositionally biased region" description="Polar residues" evidence="1">
    <location>
        <begin position="201"/>
        <end position="228"/>
    </location>
</feature>
<feature type="region of interest" description="Disordered" evidence="1">
    <location>
        <begin position="309"/>
        <end position="329"/>
    </location>
</feature>
<dbReference type="GO" id="GO:2001069">
    <property type="term" value="F:glycogen binding"/>
    <property type="evidence" value="ECO:0000318"/>
    <property type="project" value="GO_Central"/>
</dbReference>
<dbReference type="PROSITE" id="PS51159">
    <property type="entry name" value="CBM21"/>
    <property type="match status" value="1"/>
</dbReference>
<dbReference type="GO" id="GO:0008157">
    <property type="term" value="F:protein phosphatase 1 binding"/>
    <property type="evidence" value="ECO:0000318"/>
    <property type="project" value="GO_Central"/>
</dbReference>
<evidence type="ECO:0000256" key="1">
    <source>
        <dbReference type="SAM" id="MobiDB-lite"/>
    </source>
</evidence>
<dbReference type="Gene3D" id="2.60.40.2440">
    <property type="entry name" value="Carbohydrate binding type-21 domain"/>
    <property type="match status" value="1"/>
</dbReference>
<organism evidence="3 4">
    <name type="scientific">Cryptococcus deneoformans (strain JEC21 / ATCC MYA-565)</name>
    <name type="common">Cryptococcus neoformans var. neoformans serotype D</name>
    <dbReference type="NCBI Taxonomy" id="214684"/>
    <lineage>
        <taxon>Eukaryota</taxon>
        <taxon>Fungi</taxon>
        <taxon>Dikarya</taxon>
        <taxon>Basidiomycota</taxon>
        <taxon>Agaricomycotina</taxon>
        <taxon>Tremellomycetes</taxon>
        <taxon>Tremellales</taxon>
        <taxon>Cryptococcaceae</taxon>
        <taxon>Cryptococcus</taxon>
        <taxon>Cryptococcus neoformans species complex</taxon>
    </lineage>
</organism>
<dbReference type="EMBL" id="AE017345">
    <property type="protein sequence ID" value="AAW43441.2"/>
    <property type="molecule type" value="Genomic_DNA"/>
</dbReference>
<dbReference type="AlphaFoldDB" id="Q5KH32"/>
<dbReference type="RefSeq" id="XP_024512827.1">
    <property type="nucleotide sequence ID" value="XM_024657181.1"/>
</dbReference>
<dbReference type="InterPro" id="IPR038175">
    <property type="entry name" value="CBM21_dom_sf"/>
</dbReference>